<accession>B0CQW1</accession>
<dbReference type="KEGG" id="lbc:LACBIDRAFT_300919"/>
<reference evidence="2 3" key="1">
    <citation type="journal article" date="2008" name="Nature">
        <title>The genome of Laccaria bicolor provides insights into mycorrhizal symbiosis.</title>
        <authorList>
            <person name="Martin F."/>
            <person name="Aerts A."/>
            <person name="Ahren D."/>
            <person name="Brun A."/>
            <person name="Danchin E.G.J."/>
            <person name="Duchaussoy F."/>
            <person name="Gibon J."/>
            <person name="Kohler A."/>
            <person name="Lindquist E."/>
            <person name="Pereda V."/>
            <person name="Salamov A."/>
            <person name="Shapiro H.J."/>
            <person name="Wuyts J."/>
            <person name="Blaudez D."/>
            <person name="Buee M."/>
            <person name="Brokstein P."/>
            <person name="Canbaeck B."/>
            <person name="Cohen D."/>
            <person name="Courty P.E."/>
            <person name="Coutinho P.M."/>
            <person name="Delaruelle C."/>
            <person name="Detter J.C."/>
            <person name="Deveau A."/>
            <person name="DiFazio S."/>
            <person name="Duplessis S."/>
            <person name="Fraissinet-Tachet L."/>
            <person name="Lucic E."/>
            <person name="Frey-Klett P."/>
            <person name="Fourrey C."/>
            <person name="Feussner I."/>
            <person name="Gay G."/>
            <person name="Grimwood J."/>
            <person name="Hoegger P.J."/>
            <person name="Jain P."/>
            <person name="Kilaru S."/>
            <person name="Labbe J."/>
            <person name="Lin Y.C."/>
            <person name="Legue V."/>
            <person name="Le Tacon F."/>
            <person name="Marmeisse R."/>
            <person name="Melayah D."/>
            <person name="Montanini B."/>
            <person name="Muratet M."/>
            <person name="Nehls U."/>
            <person name="Niculita-Hirzel H."/>
            <person name="Oudot-Le Secq M.P."/>
            <person name="Peter M."/>
            <person name="Quesneville H."/>
            <person name="Rajashekar B."/>
            <person name="Reich M."/>
            <person name="Rouhier N."/>
            <person name="Schmutz J."/>
            <person name="Yin T."/>
            <person name="Chalot M."/>
            <person name="Henrissat B."/>
            <person name="Kuees U."/>
            <person name="Lucas S."/>
            <person name="Van de Peer Y."/>
            <person name="Podila G.K."/>
            <person name="Polle A."/>
            <person name="Pukkila P.J."/>
            <person name="Richardson P.M."/>
            <person name="Rouze P."/>
            <person name="Sanders I.R."/>
            <person name="Stajich J.E."/>
            <person name="Tunlid A."/>
            <person name="Tuskan G."/>
            <person name="Grigoriev I.V."/>
        </authorList>
    </citation>
    <scope>NUCLEOTIDE SEQUENCE [LARGE SCALE GENOMIC DNA]</scope>
    <source>
        <strain evidence="3">S238N-H82 / ATCC MYA-4686</strain>
    </source>
</reference>
<sequence length="479" mass="52179">MLDAADDFSNELSIDELRWLEASAIFDFPPLSEKPISCEDTNLPLSPENICVRPATPPPRRSRSATVHASAPSSEWIYRRPKSPPDSRRCTSTHSPSLTTSRPRNRSGQDVPSSVPRSLSNSSTRTETGPRPAPKRDRQDETFPSDSISPFWPTILRPRSRSERSAPLLKYIPSVNVASPSPTLYSSFSTLNHTSPSRPVRVRPASIASTLSSTSSHSSSTPETPISPGFAVPCSKPRRTYQRRNNDPRLPPLSASCPSKSILTRTSSISTKNSTTTAHKSVKFVDAPTVHYAAPSYWSADERIDRDVAGHGVDMGIDVDGMDMDMPVSMERSIYPGRDHQLGPAHLCEELQPSAPTPEKEKASSLKRFIMTRRAPDAPSPSRNQLLSTSPRPTISGPYALGTFNSLPRSTTSTFNPSKSTDIAQSGISLRPAPSLESFRSVQSTAAKSAHSVGSVRSTASTRGFRAWLERMGNAWSGT</sequence>
<dbReference type="STRING" id="486041.B0CQW1"/>
<dbReference type="GeneID" id="6069556"/>
<dbReference type="OrthoDB" id="3001436at2759"/>
<organism evidence="3">
    <name type="scientific">Laccaria bicolor (strain S238N-H82 / ATCC MYA-4686)</name>
    <name type="common">Bicoloured deceiver</name>
    <name type="synonym">Laccaria laccata var. bicolor</name>
    <dbReference type="NCBI Taxonomy" id="486041"/>
    <lineage>
        <taxon>Eukaryota</taxon>
        <taxon>Fungi</taxon>
        <taxon>Dikarya</taxon>
        <taxon>Basidiomycota</taxon>
        <taxon>Agaricomycotina</taxon>
        <taxon>Agaricomycetes</taxon>
        <taxon>Agaricomycetidae</taxon>
        <taxon>Agaricales</taxon>
        <taxon>Agaricineae</taxon>
        <taxon>Hydnangiaceae</taxon>
        <taxon>Laccaria</taxon>
    </lineage>
</organism>
<name>B0CQW1_LACBS</name>
<keyword evidence="3" id="KW-1185">Reference proteome</keyword>
<dbReference type="Proteomes" id="UP000001194">
    <property type="component" value="Unassembled WGS sequence"/>
</dbReference>
<protein>
    <submittedName>
        <fullName evidence="2">Predicted protein</fullName>
    </submittedName>
</protein>
<feature type="region of interest" description="Disordered" evidence="1">
    <location>
        <begin position="374"/>
        <end position="397"/>
    </location>
</feature>
<feature type="compositionally biased region" description="Polar residues" evidence="1">
    <location>
        <begin position="381"/>
        <end position="393"/>
    </location>
</feature>
<evidence type="ECO:0000313" key="3">
    <source>
        <dbReference type="Proteomes" id="UP000001194"/>
    </source>
</evidence>
<gene>
    <name evidence="2" type="ORF">LACBIDRAFT_300919</name>
</gene>
<dbReference type="InParanoid" id="B0CQW1"/>
<feature type="compositionally biased region" description="Polar residues" evidence="1">
    <location>
        <begin position="90"/>
        <end position="110"/>
    </location>
</feature>
<feature type="compositionally biased region" description="Low complexity" evidence="1">
    <location>
        <begin position="111"/>
        <end position="123"/>
    </location>
</feature>
<evidence type="ECO:0000313" key="2">
    <source>
        <dbReference type="EMBL" id="EDR15103.1"/>
    </source>
</evidence>
<proteinExistence type="predicted"/>
<dbReference type="EMBL" id="DS547091">
    <property type="protein sequence ID" value="EDR15103.1"/>
    <property type="molecule type" value="Genomic_DNA"/>
</dbReference>
<evidence type="ECO:0000256" key="1">
    <source>
        <dbReference type="SAM" id="MobiDB-lite"/>
    </source>
</evidence>
<feature type="region of interest" description="Disordered" evidence="1">
    <location>
        <begin position="39"/>
        <end position="154"/>
    </location>
</feature>
<feature type="region of interest" description="Disordered" evidence="1">
    <location>
        <begin position="207"/>
        <end position="258"/>
    </location>
</feature>
<dbReference type="RefSeq" id="XP_001873311.1">
    <property type="nucleotide sequence ID" value="XM_001873276.1"/>
</dbReference>
<dbReference type="AlphaFoldDB" id="B0CQW1"/>
<dbReference type="HOGENOM" id="CLU_048123_0_0_1"/>
<feature type="compositionally biased region" description="Low complexity" evidence="1">
    <location>
        <begin position="207"/>
        <end position="228"/>
    </location>
</feature>